<evidence type="ECO:0000256" key="1">
    <source>
        <dbReference type="ARBA" id="ARBA00022737"/>
    </source>
</evidence>
<feature type="region of interest" description="Disordered" evidence="2">
    <location>
        <begin position="381"/>
        <end position="426"/>
    </location>
</feature>
<dbReference type="InterPro" id="IPR009091">
    <property type="entry name" value="RCC1/BLIP-II"/>
</dbReference>
<proteinExistence type="predicted"/>
<gene>
    <name evidence="3" type="primary">HERC2</name>
    <name evidence="3" type="ORF">AK812_SmicGene1070</name>
</gene>
<dbReference type="Gene3D" id="3.40.50.2300">
    <property type="match status" value="1"/>
</dbReference>
<comment type="caution">
    <text evidence="3">The sequence shown here is derived from an EMBL/GenBank/DDBJ whole genome shotgun (WGS) entry which is preliminary data.</text>
</comment>
<dbReference type="SUPFAM" id="SSF53822">
    <property type="entry name" value="Periplasmic binding protein-like I"/>
    <property type="match status" value="1"/>
</dbReference>
<dbReference type="PANTHER" id="PTHR22870:SF408">
    <property type="entry name" value="OS09G0560450 PROTEIN"/>
    <property type="match status" value="1"/>
</dbReference>
<evidence type="ECO:0000256" key="2">
    <source>
        <dbReference type="SAM" id="MobiDB-lite"/>
    </source>
</evidence>
<dbReference type="SUPFAM" id="SSF50985">
    <property type="entry name" value="RCC1/BLIP-II"/>
    <property type="match status" value="2"/>
</dbReference>
<evidence type="ECO:0000313" key="3">
    <source>
        <dbReference type="EMBL" id="OLQ14790.1"/>
    </source>
</evidence>
<keyword evidence="1" id="KW-0677">Repeat</keyword>
<dbReference type="OrthoDB" id="10311614at2759"/>
<accession>A0A1Q9F538</accession>
<reference evidence="3 4" key="1">
    <citation type="submission" date="2016-02" db="EMBL/GenBank/DDBJ databases">
        <title>Genome analysis of coral dinoflagellate symbionts highlights evolutionary adaptations to a symbiotic lifestyle.</title>
        <authorList>
            <person name="Aranda M."/>
            <person name="Li Y."/>
            <person name="Liew Y.J."/>
            <person name="Baumgarten S."/>
            <person name="Simakov O."/>
            <person name="Wilson M."/>
            <person name="Piel J."/>
            <person name="Ashoor H."/>
            <person name="Bougouffa S."/>
            <person name="Bajic V.B."/>
            <person name="Ryu T."/>
            <person name="Ravasi T."/>
            <person name="Bayer T."/>
            <person name="Micklem G."/>
            <person name="Kim H."/>
            <person name="Bhak J."/>
            <person name="Lajeunesse T.C."/>
            <person name="Voolstra C.R."/>
        </authorList>
    </citation>
    <scope>NUCLEOTIDE SEQUENCE [LARGE SCALE GENOMIC DNA]</scope>
    <source>
        <strain evidence="3 4">CCMP2467</strain>
    </source>
</reference>
<organism evidence="3 4">
    <name type="scientific">Symbiodinium microadriaticum</name>
    <name type="common">Dinoflagellate</name>
    <name type="synonym">Zooxanthella microadriatica</name>
    <dbReference type="NCBI Taxonomy" id="2951"/>
    <lineage>
        <taxon>Eukaryota</taxon>
        <taxon>Sar</taxon>
        <taxon>Alveolata</taxon>
        <taxon>Dinophyceae</taxon>
        <taxon>Suessiales</taxon>
        <taxon>Symbiodiniaceae</taxon>
        <taxon>Symbiodinium</taxon>
    </lineage>
</organism>
<dbReference type="EMBL" id="LSRX01000011">
    <property type="protein sequence ID" value="OLQ14790.1"/>
    <property type="molecule type" value="Genomic_DNA"/>
</dbReference>
<sequence length="993" mass="106987">MAQSFDADEARGVVRHAKAQGSRFVLVAMVKHLGGLLLVLEEEGMLGPDWQILGSEYVGDMTPEDFPVGYMRMNPADNGPKLDDFTDFWSQLTREDVVGPAAQVRYKLASLKIPLEDNPSPPITDSWFSGGDGVSSVDRFLIDAGHSFILAINSLLNEGQDHEQVERVQSAASTIRAKIINQQKQAENQFSTTPWDRMNVDPMQAHNFAKAGLNSCTTEALQHFANVRLPNPKGKGKRQGFSSYCDATGKLAFLWVPGQAEIDLLTKFLPHQGSDIEPVRVLQFWLLQHDEDKYFVMQSEVLAIMGELAIMFERELPKSRKANEREYPKLTLSRELAVPPGVASLGRCQLHELLANTQYHQERPEYFTDKRIGMSTTARERFTTSAPAQSLPTGSTYSAPPTRRGRSSDERDAQLTQIPLGPPEREASARQVTVDFFEQLQTAGLLYPTFALGYDQAGDVIDPALARCPEWNRVDADQRAVCAACIDSIIQPERVINMIPSHGNLHGFTSFDTLHVQCYLAGFTLREIRGQLLLEHIRKTTFAGLTGYVSFDENGDRIKDGRLRNGDSLTLHISRVQIQASDAAFAAILGDATVVTWGEASAGGNSSAVQHQLKSVQQLQASSLAFAAICSDGSVVTWGGSAFGGNSGAVQSRLKNVQQIQANRFAFAAILADGSVVTWGDEDHGGNTRAVRGQLQNVQQIQGTHYAFAAIRGDGTVATWGKAGAGGNSSAVQDQLQNVQQIQASYTAFAALLGNGSVVTWGSAVHGGDSSAVQAQLNDVQKIQASWTAFAAILGNGSVVTWGVAEHGGESSAVQDQLQNVQDIQASRYAFAAIVGDGTVVTWGDAGSGGDSAAVLPRLKDVQQIQASSKAFAAILGDGSVVTWGHARSGGDSSAVQDLLKSVQQVQASSGAFAAVLCDGSVVTWGDAAAGGYNGVMAGNYYHLLNIQVVEGQRAWVKEGIFDQANQRLNISENLTWMDGNRSTTAPTQTPDK</sequence>
<protein>
    <submittedName>
        <fullName evidence="3">E3 ubiquitin-protein ligase HERC2</fullName>
    </submittedName>
</protein>
<dbReference type="PANTHER" id="PTHR22870">
    <property type="entry name" value="REGULATOR OF CHROMOSOME CONDENSATION"/>
    <property type="match status" value="1"/>
</dbReference>
<feature type="compositionally biased region" description="Polar residues" evidence="2">
    <location>
        <begin position="383"/>
        <end position="399"/>
    </location>
</feature>
<keyword evidence="4" id="KW-1185">Reference proteome</keyword>
<dbReference type="AlphaFoldDB" id="A0A1Q9F538"/>
<dbReference type="InterPro" id="IPR028082">
    <property type="entry name" value="Peripla_BP_I"/>
</dbReference>
<name>A0A1Q9F538_SYMMI</name>
<dbReference type="Gene3D" id="2.130.10.30">
    <property type="entry name" value="Regulator of chromosome condensation 1/beta-lactamase-inhibitor protein II"/>
    <property type="match status" value="2"/>
</dbReference>
<dbReference type="Proteomes" id="UP000186817">
    <property type="component" value="Unassembled WGS sequence"/>
</dbReference>
<evidence type="ECO:0000313" key="4">
    <source>
        <dbReference type="Proteomes" id="UP000186817"/>
    </source>
</evidence>
<dbReference type="InterPro" id="IPR051210">
    <property type="entry name" value="Ub_ligase/GEF_domain"/>
</dbReference>